<accession>A0A645DUD7</accession>
<gene>
    <name evidence="1" type="ORF">SDC9_140270</name>
</gene>
<evidence type="ECO:0000313" key="1">
    <source>
        <dbReference type="EMBL" id="MPM93134.1"/>
    </source>
</evidence>
<name>A0A645DUD7_9ZZZZ</name>
<comment type="caution">
    <text evidence="1">The sequence shown here is derived from an EMBL/GenBank/DDBJ whole genome shotgun (WGS) entry which is preliminary data.</text>
</comment>
<dbReference type="AlphaFoldDB" id="A0A645DUD7"/>
<reference evidence="1" key="1">
    <citation type="submission" date="2019-08" db="EMBL/GenBank/DDBJ databases">
        <authorList>
            <person name="Kucharzyk K."/>
            <person name="Murdoch R.W."/>
            <person name="Higgins S."/>
            <person name="Loffler F."/>
        </authorList>
    </citation>
    <scope>NUCLEOTIDE SEQUENCE</scope>
</reference>
<dbReference type="EMBL" id="VSSQ01039981">
    <property type="protein sequence ID" value="MPM93134.1"/>
    <property type="molecule type" value="Genomic_DNA"/>
</dbReference>
<protein>
    <submittedName>
        <fullName evidence="1">Uncharacterized protein</fullName>
    </submittedName>
</protein>
<proteinExistence type="predicted"/>
<sequence>MQVEIKDIETIDELTSAVEEESSLGCGGNCSLCSVQCSHSTIAASETSATIEGNIDWSNLKHCPECGSKIQHEGGCMICMNCGFSKCG</sequence>
<organism evidence="1">
    <name type="scientific">bioreactor metagenome</name>
    <dbReference type="NCBI Taxonomy" id="1076179"/>
    <lineage>
        <taxon>unclassified sequences</taxon>
        <taxon>metagenomes</taxon>
        <taxon>ecological metagenomes</taxon>
    </lineage>
</organism>